<dbReference type="KEGG" id="lrs:PX52LOC_00796"/>
<dbReference type="PROSITE" id="PS50011">
    <property type="entry name" value="PROTEIN_KINASE_DOM"/>
    <property type="match status" value="1"/>
</dbReference>
<dbReference type="Gene3D" id="1.10.510.10">
    <property type="entry name" value="Transferase(Phosphotransferase) domain 1"/>
    <property type="match status" value="1"/>
</dbReference>
<dbReference type="InterPro" id="IPR011009">
    <property type="entry name" value="Kinase-like_dom_sf"/>
</dbReference>
<evidence type="ECO:0000256" key="1">
    <source>
        <dbReference type="SAM" id="MobiDB-lite"/>
    </source>
</evidence>
<feature type="compositionally biased region" description="Polar residues" evidence="1">
    <location>
        <begin position="310"/>
        <end position="325"/>
    </location>
</feature>
<protein>
    <submittedName>
        <fullName evidence="3">Serine/threonine protein kinase</fullName>
    </submittedName>
</protein>
<dbReference type="OrthoDB" id="273483at2"/>
<dbReference type="EMBL" id="CP042425">
    <property type="protein sequence ID" value="QEL13936.1"/>
    <property type="molecule type" value="Genomic_DNA"/>
</dbReference>
<evidence type="ECO:0000313" key="3">
    <source>
        <dbReference type="EMBL" id="QEL13936.1"/>
    </source>
</evidence>
<dbReference type="SUPFAM" id="SSF56112">
    <property type="entry name" value="Protein kinase-like (PK-like)"/>
    <property type="match status" value="1"/>
</dbReference>
<gene>
    <name evidence="3" type="ORF">PX52LOC_00796</name>
</gene>
<evidence type="ECO:0000313" key="4">
    <source>
        <dbReference type="Proteomes" id="UP000324974"/>
    </source>
</evidence>
<dbReference type="CDD" id="cd14014">
    <property type="entry name" value="STKc_PknB_like"/>
    <property type="match status" value="1"/>
</dbReference>
<feature type="region of interest" description="Disordered" evidence="1">
    <location>
        <begin position="310"/>
        <end position="332"/>
    </location>
</feature>
<keyword evidence="3" id="KW-0723">Serine/threonine-protein kinase</keyword>
<dbReference type="InterPro" id="IPR011990">
    <property type="entry name" value="TPR-like_helical_dom_sf"/>
</dbReference>
<dbReference type="PANTHER" id="PTHR11102">
    <property type="entry name" value="SEL-1-LIKE PROTEIN"/>
    <property type="match status" value="1"/>
</dbReference>
<feature type="domain" description="Protein kinase" evidence="2">
    <location>
        <begin position="32"/>
        <end position="300"/>
    </location>
</feature>
<dbReference type="Gene3D" id="1.25.40.10">
    <property type="entry name" value="Tetratricopeptide repeat domain"/>
    <property type="match status" value="1"/>
</dbReference>
<name>A0A5C1A7H1_9BACT</name>
<keyword evidence="3" id="KW-0808">Transferase</keyword>
<dbReference type="SMART" id="SM00220">
    <property type="entry name" value="S_TKc"/>
    <property type="match status" value="1"/>
</dbReference>
<reference evidence="4" key="1">
    <citation type="submission" date="2019-08" db="EMBL/GenBank/DDBJ databases">
        <title>Limnoglobus roseus gen. nov., sp. nov., a novel freshwater planctomycete with a giant genome from the family Gemmataceae.</title>
        <authorList>
            <person name="Kulichevskaya I.S."/>
            <person name="Naumoff D.G."/>
            <person name="Miroshnikov K."/>
            <person name="Ivanova A."/>
            <person name="Philippov D.A."/>
            <person name="Hakobyan A."/>
            <person name="Rijpstra I.C."/>
            <person name="Sinninghe Damste J.S."/>
            <person name="Liesack W."/>
            <person name="Dedysh S.N."/>
        </authorList>
    </citation>
    <scope>NUCLEOTIDE SEQUENCE [LARGE SCALE GENOMIC DNA]</scope>
    <source>
        <strain evidence="4">PX52</strain>
    </source>
</reference>
<dbReference type="InterPro" id="IPR050767">
    <property type="entry name" value="Sel1_AlgK"/>
</dbReference>
<dbReference type="Proteomes" id="UP000324974">
    <property type="component" value="Chromosome"/>
</dbReference>
<dbReference type="AlphaFoldDB" id="A0A5C1A7H1"/>
<dbReference type="InterPro" id="IPR006597">
    <property type="entry name" value="Sel1-like"/>
</dbReference>
<dbReference type="GO" id="GO:0004674">
    <property type="term" value="F:protein serine/threonine kinase activity"/>
    <property type="evidence" value="ECO:0007669"/>
    <property type="project" value="UniProtKB-KW"/>
</dbReference>
<dbReference type="GO" id="GO:0005524">
    <property type="term" value="F:ATP binding"/>
    <property type="evidence" value="ECO:0007669"/>
    <property type="project" value="InterPro"/>
</dbReference>
<dbReference type="PANTHER" id="PTHR11102:SF160">
    <property type="entry name" value="ERAD-ASSOCIATED E3 UBIQUITIN-PROTEIN LIGASE COMPONENT HRD3"/>
    <property type="match status" value="1"/>
</dbReference>
<dbReference type="Pfam" id="PF00069">
    <property type="entry name" value="Pkinase"/>
    <property type="match status" value="1"/>
</dbReference>
<feature type="compositionally biased region" description="Basic and acidic residues" evidence="1">
    <location>
        <begin position="1"/>
        <end position="14"/>
    </location>
</feature>
<sequence>MVRTDQHSDRERELSMNPPEEVPTELANHPSYADVRFLGRGGMGVVYLARNRFLDRPEVLKVLNSSYAKDERVRQRFLREVQIAAKLHHPHVAMVFSAFPLSDRLVMAMEYVPGENLAELVRRAGLLTVQKACAFACQVAVGLQHAHDRGLVHRDIKPGNIIATERDRKKLVKIIDFGLAKAGPGQLTGHGLTQSGAGLGTPTFMAPEQARNAAGVDGRADLYSLGATLYFLLAGRPPIVGDNEYDQVIRLATEEPVAIRTLRPDVPPDVADAVAKLLQKNPAARFQDAAEVAAVLLPFARKKIVSDDSTLPTYPQSSPAFSTFPPSEETKKPDLDLRTEELHRDWYQYTEVLDTTGTSSSFFEQYGPQRAAAWKRLAEDGEPMAMLLYGRCLEDGRGMGKNEAAAVAWYRQAAERGQSYAMFSLALCLENGRGVAKDEMEAMAWYRHAAELEHAKAMINLGVCRLRLGTGGVKNEKEAVAWYRRAAELGNADGMIYLGVCLAVGKGGVKDEAAAVAWYRQAAELGQPFAMFYLAVCLEAGRGVAMDEKAAVAWYRRAAELGQASAMTGLGMCLQDGIGVAEDVAAANVWYRKAAELGDDLGLRCLIGNLKFGYGFARPDLAEATRWQAKLDALAKEQAPAPSSWRLPSSH</sequence>
<dbReference type="SUPFAM" id="SSF81901">
    <property type="entry name" value="HCP-like"/>
    <property type="match status" value="2"/>
</dbReference>
<dbReference type="Gene3D" id="3.30.200.20">
    <property type="entry name" value="Phosphorylase Kinase, domain 1"/>
    <property type="match status" value="1"/>
</dbReference>
<keyword evidence="4" id="KW-1185">Reference proteome</keyword>
<proteinExistence type="predicted"/>
<keyword evidence="3" id="KW-0418">Kinase</keyword>
<accession>A0A5C1A7H1</accession>
<feature type="region of interest" description="Disordered" evidence="1">
    <location>
        <begin position="1"/>
        <end position="26"/>
    </location>
</feature>
<dbReference type="InterPro" id="IPR000719">
    <property type="entry name" value="Prot_kinase_dom"/>
</dbReference>
<dbReference type="Pfam" id="PF08238">
    <property type="entry name" value="Sel1"/>
    <property type="match status" value="6"/>
</dbReference>
<evidence type="ECO:0000259" key="2">
    <source>
        <dbReference type="PROSITE" id="PS50011"/>
    </source>
</evidence>
<organism evidence="3 4">
    <name type="scientific">Limnoglobus roseus</name>
    <dbReference type="NCBI Taxonomy" id="2598579"/>
    <lineage>
        <taxon>Bacteria</taxon>
        <taxon>Pseudomonadati</taxon>
        <taxon>Planctomycetota</taxon>
        <taxon>Planctomycetia</taxon>
        <taxon>Gemmatales</taxon>
        <taxon>Gemmataceae</taxon>
        <taxon>Limnoglobus</taxon>
    </lineage>
</organism>
<dbReference type="SMART" id="SM00671">
    <property type="entry name" value="SEL1"/>
    <property type="match status" value="6"/>
</dbReference>